<protein>
    <submittedName>
        <fullName evidence="1">Uncharacterized protein</fullName>
    </submittedName>
</protein>
<dbReference type="Proteomes" id="UP001437256">
    <property type="component" value="Unassembled WGS sequence"/>
</dbReference>
<reference evidence="1 2" key="1">
    <citation type="submission" date="2024-05" db="EMBL/GenBank/DDBJ databases">
        <title>A draft genome resource for the thread blight pathogen Marasmius tenuissimus strain MS-2.</title>
        <authorList>
            <person name="Yulfo-Soto G.E."/>
            <person name="Baruah I.K."/>
            <person name="Amoako-Attah I."/>
            <person name="Bukari Y."/>
            <person name="Meinhardt L.W."/>
            <person name="Bailey B.A."/>
            <person name="Cohen S.P."/>
        </authorList>
    </citation>
    <scope>NUCLEOTIDE SEQUENCE [LARGE SCALE GENOMIC DNA]</scope>
    <source>
        <strain evidence="1 2">MS-2</strain>
    </source>
</reference>
<name>A0ABR2Z9P3_9AGAR</name>
<organism evidence="1 2">
    <name type="scientific">Marasmius tenuissimus</name>
    <dbReference type="NCBI Taxonomy" id="585030"/>
    <lineage>
        <taxon>Eukaryota</taxon>
        <taxon>Fungi</taxon>
        <taxon>Dikarya</taxon>
        <taxon>Basidiomycota</taxon>
        <taxon>Agaricomycotina</taxon>
        <taxon>Agaricomycetes</taxon>
        <taxon>Agaricomycetidae</taxon>
        <taxon>Agaricales</taxon>
        <taxon>Marasmiineae</taxon>
        <taxon>Marasmiaceae</taxon>
        <taxon>Marasmius</taxon>
    </lineage>
</organism>
<keyword evidence="2" id="KW-1185">Reference proteome</keyword>
<proteinExistence type="predicted"/>
<dbReference type="CDD" id="cd00084">
    <property type="entry name" value="HMG-box_SF"/>
    <property type="match status" value="1"/>
</dbReference>
<feature type="non-terminal residue" evidence="1">
    <location>
        <position position="110"/>
    </location>
</feature>
<comment type="caution">
    <text evidence="1">The sequence shown here is derived from an EMBL/GenBank/DDBJ whole genome shotgun (WGS) entry which is preliminary data.</text>
</comment>
<dbReference type="SUPFAM" id="SSF47095">
    <property type="entry name" value="HMG-box"/>
    <property type="match status" value="1"/>
</dbReference>
<gene>
    <name evidence="1" type="ORF">AAF712_015341</name>
</gene>
<dbReference type="InterPro" id="IPR036910">
    <property type="entry name" value="HMG_box_dom_sf"/>
</dbReference>
<accession>A0ABR2Z9P3</accession>
<sequence>MEVKRDVKACAPGKHSSEYLAVWHTVISERYRNLSEDEKKLYKEEANKINENQIFKPPEDHIIKNQELLEMFIYAQLSTIICDNWSQCGDVSFAVHTIEPRKNSGGMNIK</sequence>
<dbReference type="EMBL" id="JBBXMP010000390">
    <property type="protein sequence ID" value="KAL0057995.1"/>
    <property type="molecule type" value="Genomic_DNA"/>
</dbReference>
<evidence type="ECO:0000313" key="2">
    <source>
        <dbReference type="Proteomes" id="UP001437256"/>
    </source>
</evidence>
<evidence type="ECO:0000313" key="1">
    <source>
        <dbReference type="EMBL" id="KAL0057995.1"/>
    </source>
</evidence>